<dbReference type="InterPro" id="IPR000070">
    <property type="entry name" value="Pectinesterase_cat"/>
</dbReference>
<keyword evidence="3" id="KW-0063">Aspartyl esterase</keyword>
<name>A0A9J5X5H4_SOLCO</name>
<keyword evidence="2" id="KW-0378">Hydrolase</keyword>
<dbReference type="InterPro" id="IPR011050">
    <property type="entry name" value="Pectin_lyase_fold/virulence"/>
</dbReference>
<evidence type="ECO:0000259" key="6">
    <source>
        <dbReference type="Pfam" id="PF01095"/>
    </source>
</evidence>
<dbReference type="EMBL" id="JACXVP010000010">
    <property type="protein sequence ID" value="KAG5582264.1"/>
    <property type="molecule type" value="Genomic_DNA"/>
</dbReference>
<reference evidence="7 8" key="1">
    <citation type="submission" date="2020-09" db="EMBL/GenBank/DDBJ databases">
        <title>De no assembly of potato wild relative species, Solanum commersonii.</title>
        <authorList>
            <person name="Cho K."/>
        </authorList>
    </citation>
    <scope>NUCLEOTIDE SEQUENCE [LARGE SCALE GENOMIC DNA]</scope>
    <source>
        <strain evidence="7">LZ3.2</strain>
        <tissue evidence="7">Leaf</tissue>
    </source>
</reference>
<dbReference type="SUPFAM" id="SSF51126">
    <property type="entry name" value="Pectin lyase-like"/>
    <property type="match status" value="1"/>
</dbReference>
<dbReference type="Proteomes" id="UP000824120">
    <property type="component" value="Chromosome 10"/>
</dbReference>
<feature type="domain" description="Pectinesterase catalytic" evidence="6">
    <location>
        <begin position="2"/>
        <end position="83"/>
    </location>
</feature>
<dbReference type="OrthoDB" id="2019149at2759"/>
<feature type="domain" description="Pectinesterase catalytic" evidence="6">
    <location>
        <begin position="116"/>
        <end position="208"/>
    </location>
</feature>
<evidence type="ECO:0000256" key="5">
    <source>
        <dbReference type="ARBA" id="ARBA00047928"/>
    </source>
</evidence>
<dbReference type="GO" id="GO:0042545">
    <property type="term" value="P:cell wall modification"/>
    <property type="evidence" value="ECO:0007669"/>
    <property type="project" value="InterPro"/>
</dbReference>
<evidence type="ECO:0000313" key="7">
    <source>
        <dbReference type="EMBL" id="KAG5582264.1"/>
    </source>
</evidence>
<keyword evidence="4" id="KW-0961">Cell wall biogenesis/degradation</keyword>
<accession>A0A9J5X5H4</accession>
<dbReference type="AlphaFoldDB" id="A0A9J5X5H4"/>
<evidence type="ECO:0000313" key="8">
    <source>
        <dbReference type="Proteomes" id="UP000824120"/>
    </source>
</evidence>
<evidence type="ECO:0000256" key="4">
    <source>
        <dbReference type="ARBA" id="ARBA00023316"/>
    </source>
</evidence>
<evidence type="ECO:0000256" key="2">
    <source>
        <dbReference type="ARBA" id="ARBA00022801"/>
    </source>
</evidence>
<evidence type="ECO:0000256" key="1">
    <source>
        <dbReference type="ARBA" id="ARBA00005184"/>
    </source>
</evidence>
<sequence>MQYYIKIKLDTYREYTQVAKKKTNIILIGEGMDTTIIAGVRGDDCTGQDITFRNDDGPIKHQTVALRVEADFASFYRCRLDGYLPYIQKKMIINFNEIAKSMRGSSSSFKLKIELENSTTGIVLQNCTIKAAKDLNNVNTYFGRPWGKFSRTVIESTNKFVFQLQLYYLEYKNRGPGAITKGRVTWTFITTDQNIASNITVRHFINGDKWIPANVPNYLNFS</sequence>
<proteinExistence type="predicted"/>
<keyword evidence="8" id="KW-1185">Reference proteome</keyword>
<gene>
    <name evidence="7" type="ORF">H5410_052891</name>
</gene>
<protein>
    <recommendedName>
        <fullName evidence="6">Pectinesterase catalytic domain-containing protein</fullName>
    </recommendedName>
</protein>
<dbReference type="GO" id="GO:0030599">
    <property type="term" value="F:pectinesterase activity"/>
    <property type="evidence" value="ECO:0007669"/>
    <property type="project" value="UniProtKB-EC"/>
</dbReference>
<dbReference type="PANTHER" id="PTHR31707">
    <property type="entry name" value="PECTINESTERASE"/>
    <property type="match status" value="1"/>
</dbReference>
<dbReference type="InterPro" id="IPR012334">
    <property type="entry name" value="Pectin_lyas_fold"/>
</dbReference>
<evidence type="ECO:0000256" key="3">
    <source>
        <dbReference type="ARBA" id="ARBA00023085"/>
    </source>
</evidence>
<organism evidence="7 8">
    <name type="scientific">Solanum commersonii</name>
    <name type="common">Commerson's wild potato</name>
    <name type="synonym">Commerson's nightshade</name>
    <dbReference type="NCBI Taxonomy" id="4109"/>
    <lineage>
        <taxon>Eukaryota</taxon>
        <taxon>Viridiplantae</taxon>
        <taxon>Streptophyta</taxon>
        <taxon>Embryophyta</taxon>
        <taxon>Tracheophyta</taxon>
        <taxon>Spermatophyta</taxon>
        <taxon>Magnoliopsida</taxon>
        <taxon>eudicotyledons</taxon>
        <taxon>Gunneridae</taxon>
        <taxon>Pentapetalae</taxon>
        <taxon>asterids</taxon>
        <taxon>lamiids</taxon>
        <taxon>Solanales</taxon>
        <taxon>Solanaceae</taxon>
        <taxon>Solanoideae</taxon>
        <taxon>Solaneae</taxon>
        <taxon>Solanum</taxon>
    </lineage>
</organism>
<comment type="caution">
    <text evidence="7">The sequence shown here is derived from an EMBL/GenBank/DDBJ whole genome shotgun (WGS) entry which is preliminary data.</text>
</comment>
<dbReference type="Gene3D" id="2.160.20.10">
    <property type="entry name" value="Single-stranded right-handed beta-helix, Pectin lyase-like"/>
    <property type="match status" value="2"/>
</dbReference>
<comment type="catalytic activity">
    <reaction evidence="5">
        <text>[(1-&gt;4)-alpha-D-galacturonosyl methyl ester](n) + n H2O = [(1-&gt;4)-alpha-D-galacturonosyl](n) + n methanol + n H(+)</text>
        <dbReference type="Rhea" id="RHEA:22380"/>
        <dbReference type="Rhea" id="RHEA-COMP:14570"/>
        <dbReference type="Rhea" id="RHEA-COMP:14573"/>
        <dbReference type="ChEBI" id="CHEBI:15377"/>
        <dbReference type="ChEBI" id="CHEBI:15378"/>
        <dbReference type="ChEBI" id="CHEBI:17790"/>
        <dbReference type="ChEBI" id="CHEBI:140522"/>
        <dbReference type="ChEBI" id="CHEBI:140523"/>
        <dbReference type="EC" id="3.1.1.11"/>
    </reaction>
</comment>
<dbReference type="Pfam" id="PF01095">
    <property type="entry name" value="Pectinesterase"/>
    <property type="match status" value="2"/>
</dbReference>
<comment type="pathway">
    <text evidence="1">Glycan metabolism; pectin degradation; 2-dehydro-3-deoxy-D-gluconate from pectin: step 1/5.</text>
</comment>